<dbReference type="Gene3D" id="3.40.50.970">
    <property type="match status" value="1"/>
</dbReference>
<dbReference type="InterPro" id="IPR029061">
    <property type="entry name" value="THDP-binding"/>
</dbReference>
<dbReference type="Pfam" id="PF02775">
    <property type="entry name" value="TPP_enzyme_C"/>
    <property type="match status" value="1"/>
</dbReference>
<name>A0ABU3BNZ1_9BACT</name>
<keyword evidence="1" id="KW-0560">Oxidoreductase</keyword>
<reference evidence="4 5" key="1">
    <citation type="submission" date="2023-09" db="EMBL/GenBank/DDBJ databases">
        <authorList>
            <person name="Rey-Velasco X."/>
        </authorList>
    </citation>
    <scope>NUCLEOTIDE SEQUENCE [LARGE SCALE GENOMIC DNA]</scope>
    <source>
        <strain evidence="4 5">F394</strain>
    </source>
</reference>
<gene>
    <name evidence="4" type="ORF">RM540_04380</name>
</gene>
<feature type="region of interest" description="Disordered" evidence="2">
    <location>
        <begin position="1"/>
        <end position="119"/>
    </location>
</feature>
<dbReference type="InterPro" id="IPR011766">
    <property type="entry name" value="TPP_enzyme_TPP-bd"/>
</dbReference>
<evidence type="ECO:0000259" key="3">
    <source>
        <dbReference type="Pfam" id="PF02775"/>
    </source>
</evidence>
<proteinExistence type="predicted"/>
<feature type="domain" description="Thiamine pyrophosphate enzyme TPP-binding" evidence="3">
    <location>
        <begin position="176"/>
        <end position="323"/>
    </location>
</feature>
<dbReference type="CDD" id="cd03375">
    <property type="entry name" value="TPP_OGFOR"/>
    <property type="match status" value="1"/>
</dbReference>
<protein>
    <submittedName>
        <fullName evidence="4">Thiamine pyrophosphate-dependent enzyme</fullName>
    </submittedName>
</protein>
<evidence type="ECO:0000256" key="2">
    <source>
        <dbReference type="SAM" id="MobiDB-lite"/>
    </source>
</evidence>
<dbReference type="PANTHER" id="PTHR48084">
    <property type="entry name" value="2-OXOGLUTARATE OXIDOREDUCTASE SUBUNIT KORB-RELATED"/>
    <property type="match status" value="1"/>
</dbReference>
<feature type="compositionally biased region" description="Pro residues" evidence="2">
    <location>
        <begin position="91"/>
        <end position="110"/>
    </location>
</feature>
<dbReference type="PANTHER" id="PTHR48084:SF4">
    <property type="entry name" value="2-OXOGLUTARATE OXIDOREDUCTASE SUBUNIT KORB"/>
    <property type="match status" value="1"/>
</dbReference>
<dbReference type="SUPFAM" id="SSF52518">
    <property type="entry name" value="Thiamin diphosphate-binding fold (THDP-binding)"/>
    <property type="match status" value="1"/>
</dbReference>
<comment type="caution">
    <text evidence="4">The sequence shown here is derived from an EMBL/GenBank/DDBJ whole genome shotgun (WGS) entry which is preliminary data.</text>
</comment>
<evidence type="ECO:0000313" key="4">
    <source>
        <dbReference type="EMBL" id="MDT0630978.1"/>
    </source>
</evidence>
<keyword evidence="5" id="KW-1185">Reference proteome</keyword>
<sequence length="459" mass="48518">MTDDPRPGGEPPQPRGQKGARPDTPEPAGKEYPVEAPASPSAGDGPDLPAIPETGPDDATPPTTEGGAGRKPADRKPTLPPGAGRGGAKPAGPPVRKPARPPGAPRPAAPPAARVVDPEGDGAALGLPVLSRKDFVSGADVRWCPGCGDYAVLAAVQRALPELAERKEDVVFLSGIGCSSRFPYYMDTYGFHSIHGRAPAVALGLKSTRPELDVWVVTGDGDALSIGAGHTAHMLRRNVDLQVLLFNNQIYGLTKGQYSPTSEVGKVTKSSPYGSLDHPFNPAALALGADGTFVARTLDRDPKHMQTVLKAAHAHRGTSFVEVYQNCNIFNDGAFFDFTERDSKPLRTVFVEDGQPMTYANGDKGIVLDGLRLRSADLGGAVTADDCVVYDSTDKALALLVTSQMFWDPDLPRPFGVLYREDRPTYDALLNEQVAAVTAEKGPGDLAALLASGETWTIE</sequence>
<evidence type="ECO:0000256" key="1">
    <source>
        <dbReference type="ARBA" id="ARBA00023002"/>
    </source>
</evidence>
<evidence type="ECO:0000313" key="5">
    <source>
        <dbReference type="Proteomes" id="UP001267426"/>
    </source>
</evidence>
<dbReference type="EMBL" id="JAVRHT010000007">
    <property type="protein sequence ID" value="MDT0630978.1"/>
    <property type="molecule type" value="Genomic_DNA"/>
</dbReference>
<dbReference type="InterPro" id="IPR051457">
    <property type="entry name" value="2-oxoacid:Fd_oxidoreductase"/>
</dbReference>
<accession>A0ABU3BNZ1</accession>
<dbReference type="Proteomes" id="UP001267426">
    <property type="component" value="Unassembled WGS sequence"/>
</dbReference>
<feature type="compositionally biased region" description="Basic and acidic residues" evidence="2">
    <location>
        <begin position="20"/>
        <end position="33"/>
    </location>
</feature>
<organism evidence="4 5">
    <name type="scientific">Rubrivirga litoralis</name>
    <dbReference type="NCBI Taxonomy" id="3075598"/>
    <lineage>
        <taxon>Bacteria</taxon>
        <taxon>Pseudomonadati</taxon>
        <taxon>Rhodothermota</taxon>
        <taxon>Rhodothermia</taxon>
        <taxon>Rhodothermales</taxon>
        <taxon>Rubricoccaceae</taxon>
        <taxon>Rubrivirga</taxon>
    </lineage>
</organism>